<feature type="domain" description="AMP-dependent synthetase/ligase" evidence="1">
    <location>
        <begin position="119"/>
        <end position="264"/>
    </location>
</feature>
<protein>
    <submittedName>
        <fullName evidence="3">Unannotated protein</fullName>
    </submittedName>
</protein>
<dbReference type="SUPFAM" id="SSF56801">
    <property type="entry name" value="Acetyl-CoA synthetase-like"/>
    <property type="match status" value="1"/>
</dbReference>
<dbReference type="InterPro" id="IPR025110">
    <property type="entry name" value="AMP-bd_C"/>
</dbReference>
<dbReference type="PANTHER" id="PTHR43201:SF32">
    <property type="entry name" value="2-SUCCINYLBENZOATE--COA LIGASE, CHLOROPLASTIC_PEROXISOMAL"/>
    <property type="match status" value="1"/>
</dbReference>
<evidence type="ECO:0000259" key="1">
    <source>
        <dbReference type="Pfam" id="PF00501"/>
    </source>
</evidence>
<dbReference type="InterPro" id="IPR045851">
    <property type="entry name" value="AMP-bd_C_sf"/>
</dbReference>
<evidence type="ECO:0000313" key="3">
    <source>
        <dbReference type="EMBL" id="CAB4565071.1"/>
    </source>
</evidence>
<sequence>MELSKFSTVATPTHTGTIAAGKVRGLVPKINSDMRLLEPPEVVSIPLSVACQYAKGVNELIALDMPCGPQMVDRIKKAWEEGDAVFPLDQRAPQAMRTRLLNAASPTRIATTQEETTWPGRPVDTGDAVVIATSGTTGDPKCVVLTTEALRTSAQATHEFLNASDDDKWLCCLPPSHVGGFGVLARAILSNIAVEAVPTFNAQAFEDAAKSGATLVSLVPTALQRVDPRLYRKILVGGSQALHPLPENCITTYGMTETGGGIVYNGKALEGVEIEIRESIVHVRAPMLMRTFRDGSQPFTSDGWLCTRDIGSLDEHGILQVEGRQGDLIITGGENVWPSVVEQTLMLHPKIQEVCGAGVPDSIWGHSVTAWIVSSTSELLTLEEIRAHVKNTLPSYCAPQRIILVNEIPKTSLGKPQRNLLVTSIDE</sequence>
<dbReference type="Pfam" id="PF00501">
    <property type="entry name" value="AMP-binding"/>
    <property type="match status" value="1"/>
</dbReference>
<dbReference type="EMBL" id="CAEZTC010000138">
    <property type="protein sequence ID" value="CAB4565071.1"/>
    <property type="molecule type" value="Genomic_DNA"/>
</dbReference>
<evidence type="ECO:0000259" key="2">
    <source>
        <dbReference type="Pfam" id="PF13193"/>
    </source>
</evidence>
<proteinExistence type="predicted"/>
<dbReference type="PROSITE" id="PS00455">
    <property type="entry name" value="AMP_BINDING"/>
    <property type="match status" value="1"/>
</dbReference>
<dbReference type="GO" id="GO:0006631">
    <property type="term" value="P:fatty acid metabolic process"/>
    <property type="evidence" value="ECO:0007669"/>
    <property type="project" value="TreeGrafter"/>
</dbReference>
<dbReference type="AlphaFoldDB" id="A0A6J6DLQ6"/>
<dbReference type="InterPro" id="IPR042099">
    <property type="entry name" value="ANL_N_sf"/>
</dbReference>
<accession>A0A6J6DLQ6</accession>
<dbReference type="InterPro" id="IPR020845">
    <property type="entry name" value="AMP-binding_CS"/>
</dbReference>
<feature type="domain" description="AMP-binding enzyme C-terminal" evidence="2">
    <location>
        <begin position="341"/>
        <end position="415"/>
    </location>
</feature>
<dbReference type="PANTHER" id="PTHR43201">
    <property type="entry name" value="ACYL-COA SYNTHETASE"/>
    <property type="match status" value="1"/>
</dbReference>
<dbReference type="Pfam" id="PF13193">
    <property type="entry name" value="AMP-binding_C"/>
    <property type="match status" value="1"/>
</dbReference>
<name>A0A6J6DLQ6_9ZZZZ</name>
<dbReference type="InterPro" id="IPR000873">
    <property type="entry name" value="AMP-dep_synth/lig_dom"/>
</dbReference>
<dbReference type="Gene3D" id="3.40.50.12780">
    <property type="entry name" value="N-terminal domain of ligase-like"/>
    <property type="match status" value="1"/>
</dbReference>
<gene>
    <name evidence="3" type="ORF">UFOPK1572_01064</name>
</gene>
<organism evidence="3">
    <name type="scientific">freshwater metagenome</name>
    <dbReference type="NCBI Taxonomy" id="449393"/>
    <lineage>
        <taxon>unclassified sequences</taxon>
        <taxon>metagenomes</taxon>
        <taxon>ecological metagenomes</taxon>
    </lineage>
</organism>
<dbReference type="Gene3D" id="3.30.300.30">
    <property type="match status" value="1"/>
</dbReference>
<reference evidence="3" key="1">
    <citation type="submission" date="2020-05" db="EMBL/GenBank/DDBJ databases">
        <authorList>
            <person name="Chiriac C."/>
            <person name="Salcher M."/>
            <person name="Ghai R."/>
            <person name="Kavagutti S V."/>
        </authorList>
    </citation>
    <scope>NUCLEOTIDE SEQUENCE</scope>
</reference>
<dbReference type="GO" id="GO:0031956">
    <property type="term" value="F:medium-chain fatty acid-CoA ligase activity"/>
    <property type="evidence" value="ECO:0007669"/>
    <property type="project" value="TreeGrafter"/>
</dbReference>